<accession>W4F155</accession>
<protein>
    <submittedName>
        <fullName evidence="1">Uncharacterized protein</fullName>
    </submittedName>
</protein>
<evidence type="ECO:0000313" key="2">
    <source>
        <dbReference type="Proteomes" id="UP000019062"/>
    </source>
</evidence>
<sequence length="61" mass="7057">MNYNYIENIQLFYSDLSIEDFGLLILMQSVKMLKFAEYEGKIILARNGHLLGCAFHSGINR</sequence>
<proteinExistence type="predicted"/>
<dbReference type="EMBL" id="ASQA01000013">
    <property type="protein sequence ID" value="ETT86578.1"/>
    <property type="molecule type" value="Genomic_DNA"/>
</dbReference>
<dbReference type="AlphaFoldDB" id="W4F155"/>
<evidence type="ECO:0000313" key="1">
    <source>
        <dbReference type="EMBL" id="ETT86578.1"/>
    </source>
</evidence>
<dbReference type="RefSeq" id="WP_038182203.1">
    <property type="nucleotide sequence ID" value="NZ_ASQA01000013.1"/>
</dbReference>
<gene>
    <name evidence="1" type="ORF">C176_07687</name>
</gene>
<comment type="caution">
    <text evidence="1">The sequence shown here is derived from an EMBL/GenBank/DDBJ whole genome shotgun (WGS) entry which is preliminary data.</text>
</comment>
<dbReference type="Proteomes" id="UP000019062">
    <property type="component" value="Unassembled WGS sequence"/>
</dbReference>
<reference evidence="1 2" key="1">
    <citation type="journal article" date="2014" name="BMC Genomics">
        <title>Genomic comparison of sporeforming bacilli isolated from milk.</title>
        <authorList>
            <person name="Moreno Switt A.I."/>
            <person name="Andrus A.D."/>
            <person name="Ranieri M.L."/>
            <person name="Orsi R.H."/>
            <person name="Ivy R."/>
            <person name="den Bakker H.C."/>
            <person name="Martin N.H."/>
            <person name="Wiedmann M."/>
            <person name="Boor K.J."/>
        </authorList>
    </citation>
    <scope>NUCLEOTIDE SEQUENCE [LARGE SCALE GENOMIC DNA]</scope>
    <source>
        <strain evidence="1 2">FSL R5-213</strain>
    </source>
</reference>
<organism evidence="1 2">
    <name type="scientific">Viridibacillus arenosi FSL R5-213</name>
    <dbReference type="NCBI Taxonomy" id="1227360"/>
    <lineage>
        <taxon>Bacteria</taxon>
        <taxon>Bacillati</taxon>
        <taxon>Bacillota</taxon>
        <taxon>Bacilli</taxon>
        <taxon>Bacillales</taxon>
        <taxon>Caryophanaceae</taxon>
        <taxon>Viridibacillus</taxon>
    </lineage>
</organism>
<keyword evidence="2" id="KW-1185">Reference proteome</keyword>
<name>W4F155_9BACL</name>